<dbReference type="EMBL" id="MU267646">
    <property type="protein sequence ID" value="KAH7912659.1"/>
    <property type="molecule type" value="Genomic_DNA"/>
</dbReference>
<comment type="caution">
    <text evidence="1">The sequence shown here is derived from an EMBL/GenBank/DDBJ whole genome shotgun (WGS) entry which is preliminary data.</text>
</comment>
<evidence type="ECO:0000313" key="1">
    <source>
        <dbReference type="EMBL" id="KAH7912659.1"/>
    </source>
</evidence>
<name>A0ACB8AHR4_9AGAM</name>
<keyword evidence="2" id="KW-1185">Reference proteome</keyword>
<evidence type="ECO:0000313" key="2">
    <source>
        <dbReference type="Proteomes" id="UP000790377"/>
    </source>
</evidence>
<sequence>MPQNNDTIGNSSAGSYISALGSPLSLTRDQEYTFPSTFSFPNSPEPPSPSPSIPQPLPQLRIPSLRLEYESSIATTPNLAFDEQTVDDSTYDATHEIDEFCDSIRISEQNMPATILPELISPSRLSDIRNTDAIKASAAYSLSHPSPSNENTTNLRQSDGQYSAAAKGKRKVYSEGLPPFIKLTHDGEDGIERSSPVPRCSQSATGWVTHNKPILQDYANRQISPSLGERVNVSLNHPSQFIAGALQLLTNRDSDDSDTGRPQLGPQLLENFIDIHRWAEEYIRVRLGMSTQDIGENVPLLLVIITNNFYEAHMHLIDRICEAAVRNRDSRRSVSLDIEDFALGFDFTMSQDMPFLVESSSRIRDTLEQCRPRSPIEIDIPPPQNPVTRSGRTSKMSKQAQAAAQEKHEKQTKARQRGREKQKKLAEELELKQNEKDSEMTPAQLQKQVRGQAQVTPGPPQDIKPLSLGGAVLCTPSAVVYHTPSHGVMLQSPPSNPPETEHAVCPTCGRDMPLEPAGDMSSRASVPAAHISPISLPSNSQRRAPRKTSTSNLSLPPLNAPSVVPTNSGSSAISAHANLRPQRKASPTSSRSVAPSITNNTIGPTQTRSLKIKLPLLIPGMHARASNSSVPDTVDPQDTIGTGTRSTSAALRGRRGRGRGTGRVTAKANVRKIKFDDSDAHGDAFTTQEASSQPTPILERDVGMSTSNNLPGVILRSPSNQAEGAGLSSAHAKQKKKRKLDLTD</sequence>
<gene>
    <name evidence="1" type="ORF">BJ138DRAFT_1147773</name>
</gene>
<accession>A0ACB8AHR4</accession>
<dbReference type="Proteomes" id="UP000790377">
    <property type="component" value="Unassembled WGS sequence"/>
</dbReference>
<protein>
    <submittedName>
        <fullName evidence="1">Uncharacterized protein</fullName>
    </submittedName>
</protein>
<reference evidence="1" key="1">
    <citation type="journal article" date="2021" name="New Phytol.">
        <title>Evolutionary innovations through gain and loss of genes in the ectomycorrhizal Boletales.</title>
        <authorList>
            <person name="Wu G."/>
            <person name="Miyauchi S."/>
            <person name="Morin E."/>
            <person name="Kuo A."/>
            <person name="Drula E."/>
            <person name="Varga T."/>
            <person name="Kohler A."/>
            <person name="Feng B."/>
            <person name="Cao Y."/>
            <person name="Lipzen A."/>
            <person name="Daum C."/>
            <person name="Hundley H."/>
            <person name="Pangilinan J."/>
            <person name="Johnson J."/>
            <person name="Barry K."/>
            <person name="LaButti K."/>
            <person name="Ng V."/>
            <person name="Ahrendt S."/>
            <person name="Min B."/>
            <person name="Choi I.G."/>
            <person name="Park H."/>
            <person name="Plett J.M."/>
            <person name="Magnuson J."/>
            <person name="Spatafora J.W."/>
            <person name="Nagy L.G."/>
            <person name="Henrissat B."/>
            <person name="Grigoriev I.V."/>
            <person name="Yang Z.L."/>
            <person name="Xu J."/>
            <person name="Martin F.M."/>
        </authorList>
    </citation>
    <scope>NUCLEOTIDE SEQUENCE</scope>
    <source>
        <strain evidence="1">ATCC 28755</strain>
    </source>
</reference>
<proteinExistence type="predicted"/>
<organism evidence="1 2">
    <name type="scientific">Hygrophoropsis aurantiaca</name>
    <dbReference type="NCBI Taxonomy" id="72124"/>
    <lineage>
        <taxon>Eukaryota</taxon>
        <taxon>Fungi</taxon>
        <taxon>Dikarya</taxon>
        <taxon>Basidiomycota</taxon>
        <taxon>Agaricomycotina</taxon>
        <taxon>Agaricomycetes</taxon>
        <taxon>Agaricomycetidae</taxon>
        <taxon>Boletales</taxon>
        <taxon>Coniophorineae</taxon>
        <taxon>Hygrophoropsidaceae</taxon>
        <taxon>Hygrophoropsis</taxon>
    </lineage>
</organism>